<protein>
    <submittedName>
        <fullName evidence="2">TIGR02206 family membrane protein</fullName>
    </submittedName>
</protein>
<proteinExistence type="predicted"/>
<name>A0ABT3X8W7_9BACL</name>
<reference evidence="2 3" key="1">
    <citation type="submission" date="2022-11" db="EMBL/GenBank/DDBJ databases">
        <title>Study of microbial diversity in lake waters.</title>
        <authorList>
            <person name="Zhang J."/>
        </authorList>
    </citation>
    <scope>NUCLEOTIDE SEQUENCE [LARGE SCALE GENOMIC DNA]</scope>
    <source>
        <strain evidence="2 3">DT12</strain>
    </source>
</reference>
<dbReference type="Pfam" id="PF14808">
    <property type="entry name" value="TMEM164"/>
    <property type="match status" value="1"/>
</dbReference>
<dbReference type="EMBL" id="JAPMLT010000009">
    <property type="protein sequence ID" value="MCX7571204.1"/>
    <property type="molecule type" value="Genomic_DNA"/>
</dbReference>
<feature type="transmembrane region" description="Helical" evidence="1">
    <location>
        <begin position="111"/>
        <end position="129"/>
    </location>
</feature>
<evidence type="ECO:0000313" key="2">
    <source>
        <dbReference type="EMBL" id="MCX7571204.1"/>
    </source>
</evidence>
<sequence>MPTIVTNLDKYFTVEGLNHAFVLFSIPHVVTLLLLGFFLLLIWLYRDRLRLPRANRAFRWSLAALLLLCEVALEVWQVSIGAWTLDRSLPLQLCSISLLLATVMLVTKSYALFEFLYLPGMAGALQAILTPDLGHYSYPHFRTFEFFIAHGAVVSAAFFMIAVERYRPTWRSLVRAFVALNLLALLIAGINKGIGANYMFLNAKPENASLLDLLGPWPWYILSLEAVALAMFLLLYAPFAVRDLLARH</sequence>
<dbReference type="InterPro" id="IPR011737">
    <property type="entry name" value="CHP02206_TP0381"/>
</dbReference>
<comment type="caution">
    <text evidence="2">The sequence shown here is derived from an EMBL/GenBank/DDBJ whole genome shotgun (WGS) entry which is preliminary data.</text>
</comment>
<feature type="transmembrane region" description="Helical" evidence="1">
    <location>
        <begin position="219"/>
        <end position="241"/>
    </location>
</feature>
<keyword evidence="3" id="KW-1185">Reference proteome</keyword>
<keyword evidence="1" id="KW-0812">Transmembrane</keyword>
<keyword evidence="1" id="KW-1133">Transmembrane helix</keyword>
<dbReference type="RefSeq" id="WP_267152449.1">
    <property type="nucleotide sequence ID" value="NZ_JAPMLT010000009.1"/>
</dbReference>
<accession>A0ABT3X8W7</accession>
<keyword evidence="1" id="KW-0472">Membrane</keyword>
<feature type="transmembrane region" description="Helical" evidence="1">
    <location>
        <begin position="173"/>
        <end position="199"/>
    </location>
</feature>
<evidence type="ECO:0000313" key="3">
    <source>
        <dbReference type="Proteomes" id="UP001208017"/>
    </source>
</evidence>
<gene>
    <name evidence="2" type="ORF">OS242_14730</name>
</gene>
<feature type="transmembrane region" description="Helical" evidence="1">
    <location>
        <begin position="57"/>
        <end position="77"/>
    </location>
</feature>
<evidence type="ECO:0000256" key="1">
    <source>
        <dbReference type="SAM" id="Phobius"/>
    </source>
</evidence>
<feature type="transmembrane region" description="Helical" evidence="1">
    <location>
        <begin position="20"/>
        <end position="45"/>
    </location>
</feature>
<organism evidence="2 3">
    <name type="scientific">Tumebacillus lacus</name>
    <dbReference type="NCBI Taxonomy" id="2995335"/>
    <lineage>
        <taxon>Bacteria</taxon>
        <taxon>Bacillati</taxon>
        <taxon>Bacillota</taxon>
        <taxon>Bacilli</taxon>
        <taxon>Bacillales</taxon>
        <taxon>Alicyclobacillaceae</taxon>
        <taxon>Tumebacillus</taxon>
    </lineage>
</organism>
<feature type="transmembrane region" description="Helical" evidence="1">
    <location>
        <begin position="141"/>
        <end position="161"/>
    </location>
</feature>
<dbReference type="Proteomes" id="UP001208017">
    <property type="component" value="Unassembled WGS sequence"/>
</dbReference>
<dbReference type="NCBIfam" id="TIGR02206">
    <property type="entry name" value="intg_mem_TP0381"/>
    <property type="match status" value="1"/>
</dbReference>
<feature type="transmembrane region" description="Helical" evidence="1">
    <location>
        <begin position="89"/>
        <end position="106"/>
    </location>
</feature>